<comment type="caution">
    <text evidence="5">The sequence shown here is derived from an EMBL/GenBank/DDBJ whole genome shotgun (WGS) entry which is preliminary data.</text>
</comment>
<dbReference type="InterPro" id="IPR032524">
    <property type="entry name" value="ABC_tran_C"/>
</dbReference>
<dbReference type="InterPro" id="IPR037118">
    <property type="entry name" value="Val-tRNA_synth_C_sf"/>
</dbReference>
<organism evidence="5 6">
    <name type="scientific">Lactiplantibacillus plantarum subsp. plantarum</name>
    <dbReference type="NCBI Taxonomy" id="337330"/>
    <lineage>
        <taxon>Bacteria</taxon>
        <taxon>Bacillati</taxon>
        <taxon>Bacillota</taxon>
        <taxon>Bacilli</taxon>
        <taxon>Lactobacillales</taxon>
        <taxon>Lactobacillaceae</taxon>
        <taxon>Lactiplantibacillus</taxon>
    </lineage>
</organism>
<dbReference type="Proteomes" id="UP000236990">
    <property type="component" value="Unassembled WGS sequence"/>
</dbReference>
<protein>
    <recommendedName>
        <fullName evidence="4">ABC transporter Uup C-terminal domain-containing protein</fullName>
    </recommendedName>
</protein>
<dbReference type="AlphaFoldDB" id="A0A2S3U0C4"/>
<keyword evidence="1" id="KW-0547">Nucleotide-binding</keyword>
<dbReference type="EMBL" id="NKCZ01000130">
    <property type="protein sequence ID" value="POD81457.1"/>
    <property type="molecule type" value="Genomic_DNA"/>
</dbReference>
<dbReference type="Pfam" id="PF16326">
    <property type="entry name" value="ABC_tran_CTD"/>
    <property type="match status" value="1"/>
</dbReference>
<evidence type="ECO:0000259" key="4">
    <source>
        <dbReference type="Pfam" id="PF16326"/>
    </source>
</evidence>
<keyword evidence="2" id="KW-0067">ATP-binding</keyword>
<evidence type="ECO:0000256" key="1">
    <source>
        <dbReference type="ARBA" id="ARBA00022741"/>
    </source>
</evidence>
<evidence type="ECO:0000313" key="5">
    <source>
        <dbReference type="EMBL" id="POD81457.1"/>
    </source>
</evidence>
<gene>
    <name evidence="5" type="ORF">S101258_03464</name>
</gene>
<dbReference type="GO" id="GO:0005524">
    <property type="term" value="F:ATP binding"/>
    <property type="evidence" value="ECO:0007669"/>
    <property type="project" value="UniProtKB-KW"/>
</dbReference>
<evidence type="ECO:0000256" key="3">
    <source>
        <dbReference type="SAM" id="MobiDB-lite"/>
    </source>
</evidence>
<evidence type="ECO:0000256" key="2">
    <source>
        <dbReference type="ARBA" id="ARBA00022840"/>
    </source>
</evidence>
<dbReference type="Gene3D" id="1.10.287.380">
    <property type="entry name" value="Valyl-tRNA synthetase, C-terminal domain"/>
    <property type="match status" value="1"/>
</dbReference>
<evidence type="ECO:0000313" key="6">
    <source>
        <dbReference type="Proteomes" id="UP000236990"/>
    </source>
</evidence>
<proteinExistence type="predicted"/>
<feature type="domain" description="ABC transporter Uup C-terminal" evidence="4">
    <location>
        <begin position="1"/>
        <end position="50"/>
    </location>
</feature>
<name>A0A2S3U0C4_LACPN</name>
<reference evidence="5 6" key="1">
    <citation type="submission" date="2017-06" db="EMBL/GenBank/DDBJ databases">
        <title>Genome sequence of Lactobacillus plantarum subsp. plantarum strain SRCM101258.</title>
        <authorList>
            <person name="Cho S.H."/>
        </authorList>
    </citation>
    <scope>NUCLEOTIDE SEQUENCE [LARGE SCALE GENOMIC DNA]</scope>
    <source>
        <strain evidence="5 6">SRCM101258</strain>
    </source>
</reference>
<accession>A0A2S3U0C4</accession>
<sequence>MTALDEQATQIQTEMAQPEVSADVGKLQDLQKELEAINTQQEQVETEWTEQAEALEELS</sequence>
<dbReference type="GO" id="GO:0003677">
    <property type="term" value="F:DNA binding"/>
    <property type="evidence" value="ECO:0007669"/>
    <property type="project" value="InterPro"/>
</dbReference>
<feature type="region of interest" description="Disordered" evidence="3">
    <location>
        <begin position="1"/>
        <end position="22"/>
    </location>
</feature>